<evidence type="ECO:0000313" key="8">
    <source>
        <dbReference type="Proteomes" id="UP000190188"/>
    </source>
</evidence>
<proteinExistence type="predicted"/>
<dbReference type="SUPFAM" id="SSF51206">
    <property type="entry name" value="cAMP-binding domain-like"/>
    <property type="match status" value="1"/>
</dbReference>
<dbReference type="PROSITE" id="PS51063">
    <property type="entry name" value="HTH_CRP_2"/>
    <property type="match status" value="1"/>
</dbReference>
<evidence type="ECO:0000256" key="1">
    <source>
        <dbReference type="ARBA" id="ARBA00023015"/>
    </source>
</evidence>
<name>A0A1T2X8U1_9BACL</name>
<dbReference type="InterPro" id="IPR018335">
    <property type="entry name" value="Tscrpt_reg_HTH_Crp-type_CS"/>
</dbReference>
<dbReference type="SMART" id="SM00419">
    <property type="entry name" value="HTH_CRP"/>
    <property type="match status" value="1"/>
</dbReference>
<dbReference type="GO" id="GO:0003700">
    <property type="term" value="F:DNA-binding transcription factor activity"/>
    <property type="evidence" value="ECO:0007669"/>
    <property type="project" value="InterPro"/>
</dbReference>
<keyword evidence="3" id="KW-0010">Activator</keyword>
<dbReference type="GO" id="GO:0005829">
    <property type="term" value="C:cytosol"/>
    <property type="evidence" value="ECO:0007669"/>
    <property type="project" value="TreeGrafter"/>
</dbReference>
<dbReference type="Proteomes" id="UP000190188">
    <property type="component" value="Unassembled WGS sequence"/>
</dbReference>
<dbReference type="InterPro" id="IPR050397">
    <property type="entry name" value="Env_Response_Regulators"/>
</dbReference>
<evidence type="ECO:0000256" key="2">
    <source>
        <dbReference type="ARBA" id="ARBA00023125"/>
    </source>
</evidence>
<dbReference type="PROSITE" id="PS50042">
    <property type="entry name" value="CNMP_BINDING_3"/>
    <property type="match status" value="1"/>
</dbReference>
<dbReference type="InterPro" id="IPR012318">
    <property type="entry name" value="HTH_CRP"/>
</dbReference>
<feature type="domain" description="HTH crp-type" evidence="6">
    <location>
        <begin position="158"/>
        <end position="232"/>
    </location>
</feature>
<dbReference type="InterPro" id="IPR018490">
    <property type="entry name" value="cNMP-bd_dom_sf"/>
</dbReference>
<dbReference type="AlphaFoldDB" id="A0A1T2X8U1"/>
<keyword evidence="2" id="KW-0238">DNA-binding</keyword>
<dbReference type="STRING" id="1324314.BVG16_18885"/>
<evidence type="ECO:0000256" key="4">
    <source>
        <dbReference type="ARBA" id="ARBA00023163"/>
    </source>
</evidence>
<evidence type="ECO:0000313" key="7">
    <source>
        <dbReference type="EMBL" id="OPA76262.1"/>
    </source>
</evidence>
<accession>A0A1T2X8U1</accession>
<reference evidence="7 8" key="1">
    <citation type="submission" date="2017-01" db="EMBL/GenBank/DDBJ databases">
        <title>Genome analysis of Paenibacillus selenitrireducens ES3-24.</title>
        <authorList>
            <person name="Xu D."/>
            <person name="Yao R."/>
            <person name="Zheng S."/>
        </authorList>
    </citation>
    <scope>NUCLEOTIDE SEQUENCE [LARGE SCALE GENOMIC DNA]</scope>
    <source>
        <strain evidence="7 8">ES3-24</strain>
    </source>
</reference>
<protein>
    <submittedName>
        <fullName evidence="7">cAMP-binding protein</fullName>
    </submittedName>
</protein>
<dbReference type="InterPro" id="IPR036390">
    <property type="entry name" value="WH_DNA-bd_sf"/>
</dbReference>
<dbReference type="CDD" id="cd00092">
    <property type="entry name" value="HTH_CRP"/>
    <property type="match status" value="1"/>
</dbReference>
<dbReference type="SUPFAM" id="SSF46785">
    <property type="entry name" value="Winged helix' DNA-binding domain"/>
    <property type="match status" value="1"/>
</dbReference>
<dbReference type="GO" id="GO:0003677">
    <property type="term" value="F:DNA binding"/>
    <property type="evidence" value="ECO:0007669"/>
    <property type="project" value="UniProtKB-KW"/>
</dbReference>
<dbReference type="PANTHER" id="PTHR24567">
    <property type="entry name" value="CRP FAMILY TRANSCRIPTIONAL REGULATORY PROTEIN"/>
    <property type="match status" value="1"/>
</dbReference>
<dbReference type="Gene3D" id="1.10.10.10">
    <property type="entry name" value="Winged helix-like DNA-binding domain superfamily/Winged helix DNA-binding domain"/>
    <property type="match status" value="1"/>
</dbReference>
<dbReference type="PANTHER" id="PTHR24567:SF28">
    <property type="entry name" value="LISTERIOLYSIN REGULATORY PROTEIN"/>
    <property type="match status" value="1"/>
</dbReference>
<keyword evidence="4" id="KW-0804">Transcription</keyword>
<evidence type="ECO:0000259" key="5">
    <source>
        <dbReference type="PROSITE" id="PS50042"/>
    </source>
</evidence>
<comment type="caution">
    <text evidence="7">The sequence shown here is derived from an EMBL/GenBank/DDBJ whole genome shotgun (WGS) entry which is preliminary data.</text>
</comment>
<dbReference type="Pfam" id="PF00027">
    <property type="entry name" value="cNMP_binding"/>
    <property type="match status" value="1"/>
</dbReference>
<dbReference type="PRINTS" id="PR00034">
    <property type="entry name" value="HTHCRP"/>
</dbReference>
<evidence type="ECO:0000259" key="6">
    <source>
        <dbReference type="PROSITE" id="PS51063"/>
    </source>
</evidence>
<dbReference type="OrthoDB" id="9798104at2"/>
<sequence length="239" mass="27295">MNEHSCNDDKGQVKVPCPKKVPIFQSLSDEEIVKISRMTRHIQYNKGQMLLNEGEKSDKLFIVNSGQVKVSKFTMDGKEQILYLLTSGEFFGELHLFNPDETHNFSVYAIEDTEICLLTKEAIDQIMQNNPGISMKLLAALTKRLAHTENLAQNLATKDPDVRVAYMILEFCRKFGSKHQEGILIKLPISREEIASYVGVTRETISRKFSKFERMGLISLSGNKQLLVKNQHALREYIQ</sequence>
<dbReference type="RefSeq" id="WP_078500536.1">
    <property type="nucleotide sequence ID" value="NZ_MSZX01000007.1"/>
</dbReference>
<gene>
    <name evidence="7" type="ORF">BVG16_18885</name>
</gene>
<dbReference type="EMBL" id="MSZX01000007">
    <property type="protein sequence ID" value="OPA76262.1"/>
    <property type="molecule type" value="Genomic_DNA"/>
</dbReference>
<dbReference type="Gene3D" id="2.60.120.10">
    <property type="entry name" value="Jelly Rolls"/>
    <property type="match status" value="1"/>
</dbReference>
<dbReference type="InterPro" id="IPR014710">
    <property type="entry name" value="RmlC-like_jellyroll"/>
</dbReference>
<keyword evidence="8" id="KW-1185">Reference proteome</keyword>
<dbReference type="PROSITE" id="PS00042">
    <property type="entry name" value="HTH_CRP_1"/>
    <property type="match status" value="1"/>
</dbReference>
<feature type="domain" description="Cyclic nucleotide-binding" evidence="5">
    <location>
        <begin position="23"/>
        <end position="144"/>
    </location>
</feature>
<dbReference type="CDD" id="cd00038">
    <property type="entry name" value="CAP_ED"/>
    <property type="match status" value="1"/>
</dbReference>
<dbReference type="InterPro" id="IPR000595">
    <property type="entry name" value="cNMP-bd_dom"/>
</dbReference>
<dbReference type="InterPro" id="IPR036388">
    <property type="entry name" value="WH-like_DNA-bd_sf"/>
</dbReference>
<dbReference type="SMART" id="SM00100">
    <property type="entry name" value="cNMP"/>
    <property type="match status" value="1"/>
</dbReference>
<keyword evidence="1" id="KW-0805">Transcription regulation</keyword>
<organism evidence="7 8">
    <name type="scientific">Paenibacillus selenitireducens</name>
    <dbReference type="NCBI Taxonomy" id="1324314"/>
    <lineage>
        <taxon>Bacteria</taxon>
        <taxon>Bacillati</taxon>
        <taxon>Bacillota</taxon>
        <taxon>Bacilli</taxon>
        <taxon>Bacillales</taxon>
        <taxon>Paenibacillaceae</taxon>
        <taxon>Paenibacillus</taxon>
    </lineage>
</organism>
<evidence type="ECO:0000256" key="3">
    <source>
        <dbReference type="ARBA" id="ARBA00023159"/>
    </source>
</evidence>
<dbReference type="Pfam" id="PF13545">
    <property type="entry name" value="HTH_Crp_2"/>
    <property type="match status" value="1"/>
</dbReference>